<feature type="chain" id="PRO_5038635795" description="Fructose 1,6-bisphosphatase" evidence="2">
    <location>
        <begin position="29"/>
        <end position="279"/>
    </location>
</feature>
<evidence type="ECO:0000256" key="2">
    <source>
        <dbReference type="SAM" id="SignalP"/>
    </source>
</evidence>
<dbReference type="AlphaFoldDB" id="A0A7W7FK81"/>
<dbReference type="EMBL" id="JACHMD010000001">
    <property type="protein sequence ID" value="MBB4666099.1"/>
    <property type="molecule type" value="Genomic_DNA"/>
</dbReference>
<evidence type="ECO:0000313" key="3">
    <source>
        <dbReference type="EMBL" id="MBB4666099.1"/>
    </source>
</evidence>
<comment type="caution">
    <text evidence="3">The sequence shown here is derived from an EMBL/GenBank/DDBJ whole genome shotgun (WGS) entry which is preliminary data.</text>
</comment>
<sequence length="279" mass="29814">MSIRLSRRARVAAVAALTAAAISLTGCAQVIDAFNSISSPNEAAATPAPNATPVTGEVEMPFDSQFTYDGSVQMTYEIADGLQIILDFWAVDSKRTREWYPDNPKTFGFAVNVKDTRVDEKAVLKQKRRVFLSNVSISSQTAQTSNQVSSPFQFSSDPRTLVPTDTIRSSKGLLINSYQGGLLVPETTINQLPQDTYGITLQFALDIWVEGTANDSKSFTQQTVYPVIPIAIYPRETETDAATGSTTDGTTTDGTTGDGTTGTDGWTTTGGNGSGPTTP</sequence>
<gene>
    <name evidence="3" type="ORF">BKA24_000808</name>
</gene>
<accession>A0A7W7FK81</accession>
<feature type="compositionally biased region" description="Gly residues" evidence="1">
    <location>
        <begin position="256"/>
        <end position="279"/>
    </location>
</feature>
<feature type="signal peptide" evidence="2">
    <location>
        <begin position="1"/>
        <end position="28"/>
    </location>
</feature>
<keyword evidence="4" id="KW-1185">Reference proteome</keyword>
<proteinExistence type="predicted"/>
<dbReference type="PROSITE" id="PS51257">
    <property type="entry name" value="PROKAR_LIPOPROTEIN"/>
    <property type="match status" value="1"/>
</dbReference>
<protein>
    <recommendedName>
        <fullName evidence="5">Fructose 1,6-bisphosphatase</fullName>
    </recommendedName>
</protein>
<evidence type="ECO:0000256" key="1">
    <source>
        <dbReference type="SAM" id="MobiDB-lite"/>
    </source>
</evidence>
<evidence type="ECO:0008006" key="5">
    <source>
        <dbReference type="Google" id="ProtNLM"/>
    </source>
</evidence>
<dbReference type="RefSeq" id="WP_184215417.1">
    <property type="nucleotide sequence ID" value="NZ_JACHMD010000001.1"/>
</dbReference>
<dbReference type="Proteomes" id="UP000573729">
    <property type="component" value="Unassembled WGS sequence"/>
</dbReference>
<feature type="compositionally biased region" description="Low complexity" evidence="1">
    <location>
        <begin position="240"/>
        <end position="255"/>
    </location>
</feature>
<feature type="region of interest" description="Disordered" evidence="1">
    <location>
        <begin position="236"/>
        <end position="279"/>
    </location>
</feature>
<evidence type="ECO:0000313" key="4">
    <source>
        <dbReference type="Proteomes" id="UP000573729"/>
    </source>
</evidence>
<name>A0A7W7FK81_9MICO</name>
<keyword evidence="2" id="KW-0732">Signal</keyword>
<reference evidence="3 4" key="1">
    <citation type="submission" date="2020-08" db="EMBL/GenBank/DDBJ databases">
        <title>Sequencing the genomes of 1000 actinobacteria strains.</title>
        <authorList>
            <person name="Klenk H.-P."/>
        </authorList>
    </citation>
    <scope>NUCLEOTIDE SEQUENCE [LARGE SCALE GENOMIC DNA]</scope>
    <source>
        <strain evidence="3 4">DSM 24947</strain>
    </source>
</reference>
<organism evidence="3 4">
    <name type="scientific">Microbacterium marinum</name>
    <dbReference type="NCBI Taxonomy" id="421115"/>
    <lineage>
        <taxon>Bacteria</taxon>
        <taxon>Bacillati</taxon>
        <taxon>Actinomycetota</taxon>
        <taxon>Actinomycetes</taxon>
        <taxon>Micrococcales</taxon>
        <taxon>Microbacteriaceae</taxon>
        <taxon>Microbacterium</taxon>
    </lineage>
</organism>